<keyword evidence="2" id="KW-1185">Reference proteome</keyword>
<accession>A0ACD4DLR4</accession>
<name>A0ACD4DLR4_9NOCA</name>
<reference evidence="1" key="1">
    <citation type="submission" date="2022-10" db="EMBL/GenBank/DDBJ databases">
        <title>Rhodococcus ferula Z13 complete genome.</title>
        <authorList>
            <person name="Long X."/>
            <person name="Zang M."/>
        </authorList>
    </citation>
    <scope>NUCLEOTIDE SEQUENCE</scope>
    <source>
        <strain evidence="1">Z13</strain>
    </source>
</reference>
<proteinExistence type="predicted"/>
<dbReference type="Proteomes" id="UP001156484">
    <property type="component" value="Chromosome"/>
</dbReference>
<evidence type="ECO:0000313" key="2">
    <source>
        <dbReference type="Proteomes" id="UP001156484"/>
    </source>
</evidence>
<sequence length="82" mass="8504">MAAAICALLREREPSTICPSDAARAVGGKSWRGLTATARSVAAELERSGHVVITQKGKPVDVETARGPVRIAPGPDLGTPRT</sequence>
<protein>
    <submittedName>
        <fullName evidence="1">DUF3253 domain-containing protein</fullName>
    </submittedName>
</protein>
<organism evidence="1 2">
    <name type="scientific">Rhodococcus sacchari</name>
    <dbReference type="NCBI Taxonomy" id="2962047"/>
    <lineage>
        <taxon>Bacteria</taxon>
        <taxon>Bacillati</taxon>
        <taxon>Actinomycetota</taxon>
        <taxon>Actinomycetes</taxon>
        <taxon>Mycobacteriales</taxon>
        <taxon>Nocardiaceae</taxon>
        <taxon>Rhodococcus</taxon>
    </lineage>
</organism>
<gene>
    <name evidence="1" type="ORF">OED52_02655</name>
</gene>
<dbReference type="EMBL" id="CP107551">
    <property type="protein sequence ID" value="UYP20905.1"/>
    <property type="molecule type" value="Genomic_DNA"/>
</dbReference>
<evidence type="ECO:0000313" key="1">
    <source>
        <dbReference type="EMBL" id="UYP20905.1"/>
    </source>
</evidence>